<sequence>MTTASLSVGPRVRRITLNAAGHTLSALLSAPDTPPRATVVALHGAGMSAGYFDGGAQPDASLCALGAHLGFQVLAVDRPGYGDSAAGLPEGLDLAGQARVLRAALDDFRAGYDTGVGTFLLAHSFGGKLALTLAAETPPPGLLGLDVSGCGHRYAPRSEELLTSTDRARWKHNWGRLALYPPATFRHSADFVRPVPERELRAASAWPDVFDALAPRVRVPVRLTFAEHELWWRHDADALDDLRARLSSAPRVVVDRQPDAGHNISLGRTARAYHLRALAFFEECLPERDGP</sequence>
<name>A0ABZ1IWB6_9ACTN</name>
<dbReference type="GeneID" id="95475325"/>
<feature type="domain" description="AB hydrolase-1" evidence="1">
    <location>
        <begin position="39"/>
        <end position="264"/>
    </location>
</feature>
<evidence type="ECO:0000259" key="1">
    <source>
        <dbReference type="Pfam" id="PF12697"/>
    </source>
</evidence>
<dbReference type="Pfam" id="PF12697">
    <property type="entry name" value="Abhydrolase_6"/>
    <property type="match status" value="1"/>
</dbReference>
<dbReference type="Proteomes" id="UP001622690">
    <property type="component" value="Chromosome"/>
</dbReference>
<evidence type="ECO:0000313" key="2">
    <source>
        <dbReference type="EMBL" id="WTO83354.1"/>
    </source>
</evidence>
<organism evidence="2 3">
    <name type="scientific">Streptomyces nigra</name>
    <dbReference type="NCBI Taxonomy" id="1827580"/>
    <lineage>
        <taxon>Bacteria</taxon>
        <taxon>Bacillati</taxon>
        <taxon>Actinomycetota</taxon>
        <taxon>Actinomycetes</taxon>
        <taxon>Kitasatosporales</taxon>
        <taxon>Streptomycetaceae</taxon>
        <taxon>Streptomyces</taxon>
    </lineage>
</organism>
<gene>
    <name evidence="2" type="ORF">OHU27_13330</name>
</gene>
<dbReference type="Gene3D" id="3.40.50.1820">
    <property type="entry name" value="alpha/beta hydrolase"/>
    <property type="match status" value="1"/>
</dbReference>
<dbReference type="RefSeq" id="WP_055624617.1">
    <property type="nucleotide sequence ID" value="NZ_CP029043.1"/>
</dbReference>
<proteinExistence type="predicted"/>
<accession>A0ABZ1IWB6</accession>
<dbReference type="EMBL" id="CP108125">
    <property type="protein sequence ID" value="WTO83354.1"/>
    <property type="molecule type" value="Genomic_DNA"/>
</dbReference>
<dbReference type="InterPro" id="IPR029058">
    <property type="entry name" value="AB_hydrolase_fold"/>
</dbReference>
<reference evidence="2 3" key="1">
    <citation type="submission" date="2022-10" db="EMBL/GenBank/DDBJ databases">
        <title>The complete genomes of actinobacterial strains from the NBC collection.</title>
        <authorList>
            <person name="Joergensen T.S."/>
            <person name="Alvarez Arevalo M."/>
            <person name="Sterndorff E.B."/>
            <person name="Faurdal D."/>
            <person name="Vuksanovic O."/>
            <person name="Mourched A.-S."/>
            <person name="Charusanti P."/>
            <person name="Shaw S."/>
            <person name="Blin K."/>
            <person name="Weber T."/>
        </authorList>
    </citation>
    <scope>NUCLEOTIDE SEQUENCE [LARGE SCALE GENOMIC DNA]</scope>
    <source>
        <strain evidence="2 3">NBC_00206</strain>
    </source>
</reference>
<keyword evidence="3" id="KW-1185">Reference proteome</keyword>
<dbReference type="SUPFAM" id="SSF53474">
    <property type="entry name" value="alpha/beta-Hydrolases"/>
    <property type="match status" value="1"/>
</dbReference>
<evidence type="ECO:0000313" key="3">
    <source>
        <dbReference type="Proteomes" id="UP001622690"/>
    </source>
</evidence>
<dbReference type="InterPro" id="IPR000073">
    <property type="entry name" value="AB_hydrolase_1"/>
</dbReference>
<protein>
    <submittedName>
        <fullName evidence="2">Lysophospholipase</fullName>
    </submittedName>
</protein>